<accession>A0A0E9RPU4</accession>
<evidence type="ECO:0000313" key="1">
    <source>
        <dbReference type="EMBL" id="JAH30822.1"/>
    </source>
</evidence>
<proteinExistence type="predicted"/>
<organism evidence="1">
    <name type="scientific">Anguilla anguilla</name>
    <name type="common">European freshwater eel</name>
    <name type="synonym">Muraena anguilla</name>
    <dbReference type="NCBI Taxonomy" id="7936"/>
    <lineage>
        <taxon>Eukaryota</taxon>
        <taxon>Metazoa</taxon>
        <taxon>Chordata</taxon>
        <taxon>Craniata</taxon>
        <taxon>Vertebrata</taxon>
        <taxon>Euteleostomi</taxon>
        <taxon>Actinopterygii</taxon>
        <taxon>Neopterygii</taxon>
        <taxon>Teleostei</taxon>
        <taxon>Anguilliformes</taxon>
        <taxon>Anguillidae</taxon>
        <taxon>Anguilla</taxon>
    </lineage>
</organism>
<name>A0A0E9RPU4_ANGAN</name>
<dbReference type="AlphaFoldDB" id="A0A0E9RPU4"/>
<dbReference type="EMBL" id="GBXM01077755">
    <property type="protein sequence ID" value="JAH30822.1"/>
    <property type="molecule type" value="Transcribed_RNA"/>
</dbReference>
<reference evidence="1" key="2">
    <citation type="journal article" date="2015" name="Fish Shellfish Immunol.">
        <title>Early steps in the European eel (Anguilla anguilla)-Vibrio vulnificus interaction in the gills: Role of the RtxA13 toxin.</title>
        <authorList>
            <person name="Callol A."/>
            <person name="Pajuelo D."/>
            <person name="Ebbesson L."/>
            <person name="Teles M."/>
            <person name="MacKenzie S."/>
            <person name="Amaro C."/>
        </authorList>
    </citation>
    <scope>NUCLEOTIDE SEQUENCE</scope>
</reference>
<dbReference type="EMBL" id="GBXM01079876">
    <property type="protein sequence ID" value="JAH28701.1"/>
    <property type="molecule type" value="Transcribed_RNA"/>
</dbReference>
<reference evidence="1" key="1">
    <citation type="submission" date="2014-11" db="EMBL/GenBank/DDBJ databases">
        <authorList>
            <person name="Amaro Gonzalez C."/>
        </authorList>
    </citation>
    <scope>NUCLEOTIDE SEQUENCE</scope>
</reference>
<protein>
    <submittedName>
        <fullName evidence="1">Uncharacterized protein</fullName>
    </submittedName>
</protein>
<sequence length="23" mass="2720">MPFNQFSEEESPVLDRWGSLSTY</sequence>